<feature type="domain" description="DUF7869" evidence="2">
    <location>
        <begin position="554"/>
        <end position="692"/>
    </location>
</feature>
<proteinExistence type="predicted"/>
<feature type="compositionally biased region" description="Low complexity" evidence="1">
    <location>
        <begin position="140"/>
        <end position="162"/>
    </location>
</feature>
<organism evidence="3 4">
    <name type="scientific">Pieris macdunnoughi</name>
    <dbReference type="NCBI Taxonomy" id="345717"/>
    <lineage>
        <taxon>Eukaryota</taxon>
        <taxon>Metazoa</taxon>
        <taxon>Ecdysozoa</taxon>
        <taxon>Arthropoda</taxon>
        <taxon>Hexapoda</taxon>
        <taxon>Insecta</taxon>
        <taxon>Pterygota</taxon>
        <taxon>Neoptera</taxon>
        <taxon>Endopterygota</taxon>
        <taxon>Lepidoptera</taxon>
        <taxon>Glossata</taxon>
        <taxon>Ditrysia</taxon>
        <taxon>Papilionoidea</taxon>
        <taxon>Pieridae</taxon>
        <taxon>Pierinae</taxon>
        <taxon>Pieris</taxon>
    </lineage>
</organism>
<accession>A0A821T024</accession>
<feature type="region of interest" description="Disordered" evidence="1">
    <location>
        <begin position="117"/>
        <end position="186"/>
    </location>
</feature>
<name>A0A821T024_9NEOP</name>
<dbReference type="Proteomes" id="UP000663880">
    <property type="component" value="Unassembled WGS sequence"/>
</dbReference>
<evidence type="ECO:0000313" key="3">
    <source>
        <dbReference type="EMBL" id="CAF4868229.1"/>
    </source>
</evidence>
<dbReference type="PANTHER" id="PTHR10773">
    <property type="entry name" value="DNA-DIRECTED RNA POLYMERASES I, II, AND III SUBUNIT RPABC2"/>
    <property type="match status" value="1"/>
</dbReference>
<protein>
    <recommendedName>
        <fullName evidence="2">DUF7869 domain-containing protein</fullName>
    </recommendedName>
</protein>
<reference evidence="3" key="1">
    <citation type="submission" date="2021-02" db="EMBL/GenBank/DDBJ databases">
        <authorList>
            <person name="Steward A R."/>
        </authorList>
    </citation>
    <scope>NUCLEOTIDE SEQUENCE</scope>
</reference>
<dbReference type="OrthoDB" id="6776127at2759"/>
<gene>
    <name evidence="3" type="ORF">PMACD_LOCUS8525</name>
</gene>
<dbReference type="Pfam" id="PF25273">
    <property type="entry name" value="DUF7869"/>
    <property type="match status" value="1"/>
</dbReference>
<comment type="caution">
    <text evidence="3">The sequence shown here is derived from an EMBL/GenBank/DDBJ whole genome shotgun (WGS) entry which is preliminary data.</text>
</comment>
<sequence length="788" mass="89982">MLPQKRLAYIRKCIATHGETSNNSQYNLNPSENLDTSLDEQGPGYIECLENVDIACESVPNANVQTNLFHKDINASDHRIETASAIDNVSYCFENDANNTDINDIISNTEDLSKADKSYESDFDSDDSVKDPNYRHRPPSRSSTDSSSSSSSSSSSASSARSHSSHSENIPPALHSSNSEIIPPTLHFSGNENIPLANSQLENLDSNKKLTRKRQRNVSSWKSEVAKRLRNTGHSYTSKKLKKVIPARKVGPPCGEKCRLKCSANVSEEERKNIFDEYYNLGNITMQRQYIINSTTMINPKYKYTNAANPRQNNNAFYFSVQNSKVRVCKTFFKSTLALNDRVIRTAFEKRIPSLNNVVAVDGRGKHANHAKIPDIIKFEIREHIQSIPTMDSHYCRSNTNKLYIDGSKTLTDLHKDYVKLCQTEHKPYGNYVMYSHIFNNEFNIAFYSPKKDRCDTCEAFMNATGDEKQRLRVEYDTHLIEKDLSRAEKEQDKLKGSSVVVAVYDLQATMPCPRGDVSNFYYISKLNVLNFTITDLKTRDVYCNVWHEGHGNRGVNEIASCVWNYLNQIDTKAERSIDVIFYSDNCCGQQKNRYMISMYILAICKFRNISSITHKFLIKGHTQNEGDNCHSLVERKIKKSLRSSAIYSPAQYFTLIRTAKSNGKPFAVNELTYDSFYDFKEVSPKIGKNFSKNIQNETVKMNDIRVIYVSKSDPGFFFYKTSYSDTAYKQIKVSGSTRSTQHDLMTLNLPAAYSERIKISSKKKQGLMKLVEKNIIPKYYEDFYQNL</sequence>
<dbReference type="EMBL" id="CAJOBZ010000022">
    <property type="protein sequence ID" value="CAF4868229.1"/>
    <property type="molecule type" value="Genomic_DNA"/>
</dbReference>
<dbReference type="AlphaFoldDB" id="A0A821T024"/>
<keyword evidence="4" id="KW-1185">Reference proteome</keyword>
<evidence type="ECO:0000256" key="1">
    <source>
        <dbReference type="SAM" id="MobiDB-lite"/>
    </source>
</evidence>
<dbReference type="PANTHER" id="PTHR10773:SF19">
    <property type="match status" value="1"/>
</dbReference>
<dbReference type="InterPro" id="IPR057191">
    <property type="entry name" value="DUF7869"/>
</dbReference>
<evidence type="ECO:0000259" key="2">
    <source>
        <dbReference type="Pfam" id="PF25273"/>
    </source>
</evidence>
<evidence type="ECO:0000313" key="4">
    <source>
        <dbReference type="Proteomes" id="UP000663880"/>
    </source>
</evidence>